<evidence type="ECO:0000313" key="6">
    <source>
        <dbReference type="EMBL" id="GBG07503.1"/>
    </source>
</evidence>
<dbReference type="InterPro" id="IPR006626">
    <property type="entry name" value="PbH1"/>
</dbReference>
<accession>A0A2R5EUN8</accession>
<dbReference type="InterPro" id="IPR051550">
    <property type="entry name" value="SCF-Subunits/Alg-Epimerases"/>
</dbReference>
<dbReference type="EMBL" id="BDQX01000098">
    <property type="protein sequence ID" value="GBG07503.1"/>
    <property type="molecule type" value="Genomic_DNA"/>
</dbReference>
<evidence type="ECO:0000256" key="2">
    <source>
        <dbReference type="ARBA" id="ARBA00022737"/>
    </source>
</evidence>
<dbReference type="InterPro" id="IPR011050">
    <property type="entry name" value="Pectin_lyase_fold/virulence"/>
</dbReference>
<comment type="pathway">
    <text evidence="1">Protein modification; protein ubiquitination.</text>
</comment>
<evidence type="ECO:0000256" key="1">
    <source>
        <dbReference type="ARBA" id="ARBA00004906"/>
    </source>
</evidence>
<keyword evidence="4" id="KW-0812">Transmembrane</keyword>
<dbReference type="SUPFAM" id="SSF51126">
    <property type="entry name" value="Pectin lyase-like"/>
    <property type="match status" value="1"/>
</dbReference>
<evidence type="ECO:0000313" key="7">
    <source>
        <dbReference type="Proteomes" id="UP000245202"/>
    </source>
</evidence>
<dbReference type="AlphaFoldDB" id="A0A2R5EUN8"/>
<keyword evidence="4" id="KW-1133">Transmembrane helix</keyword>
<keyword evidence="3" id="KW-0833">Ubl conjugation pathway</keyword>
<dbReference type="PANTHER" id="PTHR22990">
    <property type="entry name" value="F-BOX ONLY PROTEIN"/>
    <property type="match status" value="1"/>
</dbReference>
<dbReference type="InterPro" id="IPR007742">
    <property type="entry name" value="NosD_dom"/>
</dbReference>
<evidence type="ECO:0000256" key="4">
    <source>
        <dbReference type="SAM" id="Phobius"/>
    </source>
</evidence>
<keyword evidence="7" id="KW-1185">Reference proteome</keyword>
<organism evidence="6 7">
    <name type="scientific">Paenibacillus agaridevorans</name>
    <dbReference type="NCBI Taxonomy" id="171404"/>
    <lineage>
        <taxon>Bacteria</taxon>
        <taxon>Bacillati</taxon>
        <taxon>Bacillota</taxon>
        <taxon>Bacilli</taxon>
        <taxon>Bacillales</taxon>
        <taxon>Paenibacillaceae</taxon>
        <taxon>Paenibacillus</taxon>
    </lineage>
</organism>
<gene>
    <name evidence="6" type="ORF">PAT3040_02056</name>
</gene>
<reference evidence="6 7" key="1">
    <citation type="submission" date="2017-08" db="EMBL/GenBank/DDBJ databases">
        <title>Substantial Increase in Enzyme Production by Combined Drug-Resistance Mutations in Paenibacillus agaridevorans.</title>
        <authorList>
            <person name="Tanaka Y."/>
            <person name="Funane K."/>
            <person name="Hosaka T."/>
            <person name="Shiwa Y."/>
            <person name="Fujita N."/>
            <person name="Miyazaki T."/>
            <person name="Yoshikawa H."/>
            <person name="Murakami K."/>
            <person name="Kasahara K."/>
            <person name="Inaoka T."/>
            <person name="Hiraga Y."/>
            <person name="Ochi K."/>
        </authorList>
    </citation>
    <scope>NUCLEOTIDE SEQUENCE [LARGE SCALE GENOMIC DNA]</scope>
    <source>
        <strain evidence="6 7">T-3040</strain>
    </source>
</reference>
<dbReference type="InterPro" id="IPR022441">
    <property type="entry name" value="Para_beta_helix_rpt-2"/>
</dbReference>
<name>A0A2R5EUN8_9BACL</name>
<dbReference type="InterPro" id="IPR006633">
    <property type="entry name" value="Carb-bd_sugar_hydrolysis-dom"/>
</dbReference>
<dbReference type="SMART" id="SM00710">
    <property type="entry name" value="PbH1"/>
    <property type="match status" value="9"/>
</dbReference>
<comment type="caution">
    <text evidence="6">The sequence shown here is derived from an EMBL/GenBank/DDBJ whole genome shotgun (WGS) entry which is preliminary data.</text>
</comment>
<evidence type="ECO:0000259" key="5">
    <source>
        <dbReference type="SMART" id="SM00722"/>
    </source>
</evidence>
<dbReference type="Pfam" id="PF05048">
    <property type="entry name" value="NosD"/>
    <property type="match status" value="1"/>
</dbReference>
<feature type="transmembrane region" description="Helical" evidence="4">
    <location>
        <begin position="389"/>
        <end position="407"/>
    </location>
</feature>
<evidence type="ECO:0000256" key="3">
    <source>
        <dbReference type="ARBA" id="ARBA00022786"/>
    </source>
</evidence>
<sequence>MTTDLQPILDEAEPGSTIVLKPGIYLGPAVIRKPLELRSEIAGESILLNESEESALIVEADDVTLAGIRIRDEAFKPQATIVVSGDRARIEQLWIATGADGISVKDADNGTITSTVIDWTPREVSMAAKGNGIDLFNSHRWRIDGNTVSDAHDGIYMEKSDDTIVTGNVVERSRYGIHCMYTARTVIRGNVGKANVTGAMVMTATEVEVNGNTFTKQNENVHSQGILLFDAHDSVFEDNKVEGNRTGFYVEQSTGNVIVGNEAIYNFVGIQLLDAESNVVEGNLFQGNVADAQARGSSNNEIAGNYWDGFSGIDTDGDGYSDTAYAINPFFQGVTQKRAAFQLFFQSPGMEFLEELFQNNRDDWSRDVKPLMAPPGFDGANPSHGSSKATGYLSLLLIIAVIGMLYMNRRRTI</sequence>
<dbReference type="SMART" id="SM00722">
    <property type="entry name" value="CASH"/>
    <property type="match status" value="2"/>
</dbReference>
<protein>
    <recommendedName>
        <fullName evidence="5">Carbohydrate-binding/sugar hydrolysis domain-containing protein</fullName>
    </recommendedName>
</protein>
<keyword evidence="2" id="KW-0677">Repeat</keyword>
<dbReference type="Gene3D" id="2.160.20.10">
    <property type="entry name" value="Single-stranded right-handed beta-helix, Pectin lyase-like"/>
    <property type="match status" value="2"/>
</dbReference>
<proteinExistence type="predicted"/>
<dbReference type="PANTHER" id="PTHR22990:SF15">
    <property type="entry name" value="F-BOX ONLY PROTEIN 10"/>
    <property type="match status" value="1"/>
</dbReference>
<dbReference type="Proteomes" id="UP000245202">
    <property type="component" value="Unassembled WGS sequence"/>
</dbReference>
<dbReference type="InterPro" id="IPR012334">
    <property type="entry name" value="Pectin_lyas_fold"/>
</dbReference>
<keyword evidence="4" id="KW-0472">Membrane</keyword>
<feature type="domain" description="Carbohydrate-binding/sugar hydrolysis" evidence="5">
    <location>
        <begin position="20"/>
        <end position="180"/>
    </location>
</feature>
<feature type="domain" description="Carbohydrate-binding/sugar hydrolysis" evidence="5">
    <location>
        <begin position="186"/>
        <end position="323"/>
    </location>
</feature>
<dbReference type="NCBIfam" id="TIGR03804">
    <property type="entry name" value="para_beta_helix"/>
    <property type="match status" value="4"/>
</dbReference>